<comment type="similarity">
    <text evidence="2">Belongs to the ATP-dependent AMP-binding enzyme family.</text>
</comment>
<dbReference type="PROSITE" id="PS00455">
    <property type="entry name" value="AMP_BINDING"/>
    <property type="match status" value="1"/>
</dbReference>
<dbReference type="Gene3D" id="2.30.38.10">
    <property type="entry name" value="Luciferase, Domain 3"/>
    <property type="match status" value="1"/>
</dbReference>
<dbReference type="Pfam" id="PF00501">
    <property type="entry name" value="AMP-binding"/>
    <property type="match status" value="1"/>
</dbReference>
<evidence type="ECO:0000256" key="4">
    <source>
        <dbReference type="ARBA" id="ARBA00023140"/>
    </source>
</evidence>
<organism evidence="7 8">
    <name type="scientific">Bursaphelenchus okinawaensis</name>
    <dbReference type="NCBI Taxonomy" id="465554"/>
    <lineage>
        <taxon>Eukaryota</taxon>
        <taxon>Metazoa</taxon>
        <taxon>Ecdysozoa</taxon>
        <taxon>Nematoda</taxon>
        <taxon>Chromadorea</taxon>
        <taxon>Rhabditida</taxon>
        <taxon>Tylenchina</taxon>
        <taxon>Tylenchomorpha</taxon>
        <taxon>Aphelenchoidea</taxon>
        <taxon>Aphelenchoididae</taxon>
        <taxon>Bursaphelenchus</taxon>
    </lineage>
</organism>
<evidence type="ECO:0000256" key="2">
    <source>
        <dbReference type="ARBA" id="ARBA00006432"/>
    </source>
</evidence>
<evidence type="ECO:0000259" key="5">
    <source>
        <dbReference type="Pfam" id="PF00501"/>
    </source>
</evidence>
<comment type="caution">
    <text evidence="7">The sequence shown here is derived from an EMBL/GenBank/DDBJ whole genome shotgun (WGS) entry which is preliminary data.</text>
</comment>
<dbReference type="OrthoDB" id="10253869at2759"/>
<evidence type="ECO:0000313" key="7">
    <source>
        <dbReference type="EMBL" id="CAD5213917.1"/>
    </source>
</evidence>
<dbReference type="AlphaFoldDB" id="A0A811KEJ5"/>
<dbReference type="InterPro" id="IPR025110">
    <property type="entry name" value="AMP-bd_C"/>
</dbReference>
<name>A0A811KEJ5_9BILA</name>
<dbReference type="EMBL" id="CAJFDH010000003">
    <property type="protein sequence ID" value="CAD5213917.1"/>
    <property type="molecule type" value="Genomic_DNA"/>
</dbReference>
<dbReference type="Proteomes" id="UP000783686">
    <property type="component" value="Unassembled WGS sequence"/>
</dbReference>
<gene>
    <name evidence="7" type="ORF">BOKJ2_LOCUS5332</name>
</gene>
<dbReference type="Pfam" id="PF13193">
    <property type="entry name" value="AMP-binding_C"/>
    <property type="match status" value="1"/>
</dbReference>
<dbReference type="PANTHER" id="PTHR24096:SF149">
    <property type="entry name" value="AMP-BINDING DOMAIN-CONTAINING PROTEIN-RELATED"/>
    <property type="match status" value="1"/>
</dbReference>
<dbReference type="SUPFAM" id="SSF56801">
    <property type="entry name" value="Acetyl-CoA synthetase-like"/>
    <property type="match status" value="1"/>
</dbReference>
<dbReference type="Gene3D" id="3.30.300.30">
    <property type="match status" value="1"/>
</dbReference>
<comment type="subcellular location">
    <subcellularLocation>
        <location evidence="1">Peroxisome</location>
    </subcellularLocation>
</comment>
<dbReference type="InterPro" id="IPR020845">
    <property type="entry name" value="AMP-binding_CS"/>
</dbReference>
<evidence type="ECO:0000256" key="3">
    <source>
        <dbReference type="ARBA" id="ARBA00022598"/>
    </source>
</evidence>
<dbReference type="PANTHER" id="PTHR24096">
    <property type="entry name" value="LONG-CHAIN-FATTY-ACID--COA LIGASE"/>
    <property type="match status" value="1"/>
</dbReference>
<evidence type="ECO:0008006" key="9">
    <source>
        <dbReference type="Google" id="ProtNLM"/>
    </source>
</evidence>
<keyword evidence="8" id="KW-1185">Reference proteome</keyword>
<evidence type="ECO:0000313" key="8">
    <source>
        <dbReference type="Proteomes" id="UP000614601"/>
    </source>
</evidence>
<evidence type="ECO:0000256" key="1">
    <source>
        <dbReference type="ARBA" id="ARBA00004275"/>
    </source>
</evidence>
<dbReference type="GO" id="GO:0005777">
    <property type="term" value="C:peroxisome"/>
    <property type="evidence" value="ECO:0007669"/>
    <property type="project" value="UniProtKB-SubCell"/>
</dbReference>
<feature type="domain" description="AMP-binding enzyme C-terminal" evidence="6">
    <location>
        <begin position="460"/>
        <end position="535"/>
    </location>
</feature>
<dbReference type="Proteomes" id="UP000614601">
    <property type="component" value="Unassembled WGS sequence"/>
</dbReference>
<dbReference type="EMBL" id="CAJFCW020000003">
    <property type="protein sequence ID" value="CAG9101769.1"/>
    <property type="molecule type" value="Genomic_DNA"/>
</dbReference>
<dbReference type="InterPro" id="IPR045851">
    <property type="entry name" value="AMP-bd_C_sf"/>
</dbReference>
<keyword evidence="3" id="KW-0436">Ligase</keyword>
<keyword evidence="4" id="KW-0576">Peroxisome</keyword>
<feature type="domain" description="AMP-dependent synthetase/ligase" evidence="5">
    <location>
        <begin position="27"/>
        <end position="408"/>
    </location>
</feature>
<evidence type="ECO:0000259" key="6">
    <source>
        <dbReference type="Pfam" id="PF13193"/>
    </source>
</evidence>
<dbReference type="InterPro" id="IPR000873">
    <property type="entry name" value="AMP-dep_synth/lig_dom"/>
</dbReference>
<dbReference type="Gene3D" id="3.40.50.980">
    <property type="match status" value="2"/>
</dbReference>
<reference evidence="7" key="1">
    <citation type="submission" date="2020-09" db="EMBL/GenBank/DDBJ databases">
        <authorList>
            <person name="Kikuchi T."/>
        </authorList>
    </citation>
    <scope>NUCLEOTIDE SEQUENCE</scope>
    <source>
        <strain evidence="7">SH1</strain>
    </source>
</reference>
<accession>A0A811KEJ5</accession>
<sequence length="556" mass="61707">MVFTSPSPSTPLPTKPVHELAFGYLKQHIKDRPDQPIYTNFHTQEDVYGQDIIDRSTAIAKFLLKLGLTKGDYVVTAVENGWEYICVNQGASLIETALSGANPIYTEYELAHQITLCSAKVVLVQDYVVPRILNIINKCPQISTIIYVGNIKPTTTKNIIIINIRDIINDKAYKNNDPLPKVEIDIKTDVFTLPTSSGTTGLPKGVKVTHFANAFIFENFVNHFTNNIGKKIENDWNWRNEKILLTVPLGFVFGQFVSTMCMFAGARGIFVNGGDIQDVVDAIDKYQITLNFVSPLTLVQLIRYKKEHPESLKSIKTLFSSGGPIKEQVAADVAKYFPYVKLAGQLYGLTEAMCICVHDAVVRGPLTSVGRIMSNAELRIVDPETSAELTINQPGVVQVKVHTHTIGYINNPEANKDLFTPDGFVDTGDIGYLDERGFLFLVDRKKEMIKVGGKQVSPSELEDILMSIPGVKDCAVVGLPDPVTDERTTGFVVKSNSSLTEKNCLEAVNIKVNEFKQITGGIYFLDAIPRNPNGKLLRRKIKERFDEIAKTKPSCT</sequence>
<dbReference type="GO" id="GO:0016405">
    <property type="term" value="F:CoA-ligase activity"/>
    <property type="evidence" value="ECO:0007669"/>
    <property type="project" value="TreeGrafter"/>
</dbReference>
<proteinExistence type="inferred from homology"/>
<protein>
    <recommendedName>
        <fullName evidence="9">AMP-binding domain-containing protein</fullName>
    </recommendedName>
</protein>